<protein>
    <submittedName>
        <fullName evidence="1">Uncharacterized protein</fullName>
    </submittedName>
</protein>
<name>A0A0Q1CF17_9PSED</name>
<evidence type="ECO:0000313" key="2">
    <source>
        <dbReference type="Proteomes" id="UP000050342"/>
    </source>
</evidence>
<evidence type="ECO:0000313" key="1">
    <source>
        <dbReference type="EMBL" id="KQB53114.1"/>
    </source>
</evidence>
<dbReference type="Proteomes" id="UP000050342">
    <property type="component" value="Unassembled WGS sequence"/>
</dbReference>
<sequence>MSDLNDAPSDPRANYIMADIELKERVRIFLNDQLKSYGLECDNLYINTVHDVIEPKLTLSQPLHDAAIESLKRKVAPTYSMSLSGVFSKGWTYEDAHRIRKPSVIHVEKIIQNLLDHAQYKWFL</sequence>
<dbReference type="EMBL" id="LLWH01000176">
    <property type="protein sequence ID" value="KQB53114.1"/>
    <property type="molecule type" value="Genomic_DNA"/>
</dbReference>
<dbReference type="RefSeq" id="WP_055103422.1">
    <property type="nucleotide sequence ID" value="NZ_LLWH01000176.1"/>
</dbReference>
<reference evidence="1 2" key="1">
    <citation type="submission" date="2015-10" db="EMBL/GenBank/DDBJ databases">
        <title>Pseudomonas helleri sp. nov. and Pseudomonas weihenstephanensis sp. nov., isolated from raw cows milk.</title>
        <authorList>
            <person name="Von Neubeck M."/>
            <person name="Huptas C."/>
            <person name="Wenning M."/>
            <person name="Scherer S."/>
        </authorList>
    </citation>
    <scope>NUCLEOTIDE SEQUENCE [LARGE SCALE GENOMIC DNA]</scope>
    <source>
        <strain evidence="1 2">BSTT44</strain>
    </source>
</reference>
<accession>A0A0Q1CF17</accession>
<dbReference type="OrthoDB" id="7002102at2"/>
<dbReference type="AlphaFoldDB" id="A0A0Q1CF17"/>
<gene>
    <name evidence="1" type="ORF">AQS70_02725</name>
</gene>
<proteinExistence type="predicted"/>
<keyword evidence="2" id="KW-1185">Reference proteome</keyword>
<comment type="caution">
    <text evidence="1">The sequence shown here is derived from an EMBL/GenBank/DDBJ whole genome shotgun (WGS) entry which is preliminary data.</text>
</comment>
<organism evidence="1 2">
    <name type="scientific">Pseudomonas endophytica</name>
    <dbReference type="NCBI Taxonomy" id="1563157"/>
    <lineage>
        <taxon>Bacteria</taxon>
        <taxon>Pseudomonadati</taxon>
        <taxon>Pseudomonadota</taxon>
        <taxon>Gammaproteobacteria</taxon>
        <taxon>Pseudomonadales</taxon>
        <taxon>Pseudomonadaceae</taxon>
        <taxon>Pseudomonas</taxon>
    </lineage>
</organism>